<dbReference type="OrthoDB" id="2066at2759"/>
<dbReference type="Proteomes" id="UP001055712">
    <property type="component" value="Unassembled WGS sequence"/>
</dbReference>
<dbReference type="PANTHER" id="PTHR33219">
    <property type="entry name" value="YLMG HOMOLOG PROTEIN 2, CHLOROPLASTIC"/>
    <property type="match status" value="1"/>
</dbReference>
<dbReference type="EMBL" id="SIDB01000001">
    <property type="protein sequence ID" value="KAI3438521.1"/>
    <property type="molecule type" value="Genomic_DNA"/>
</dbReference>
<comment type="caution">
    <text evidence="2">The sequence shown here is derived from an EMBL/GenBank/DDBJ whole genome shotgun (WGS) entry which is preliminary data.</text>
</comment>
<evidence type="ECO:0000313" key="3">
    <source>
        <dbReference type="Proteomes" id="UP001055712"/>
    </source>
</evidence>
<dbReference type="Pfam" id="PF02325">
    <property type="entry name" value="CCB3_YggT"/>
    <property type="match status" value="1"/>
</dbReference>
<dbReference type="GO" id="GO:0010020">
    <property type="term" value="P:chloroplast fission"/>
    <property type="evidence" value="ECO:0007669"/>
    <property type="project" value="TreeGrafter"/>
</dbReference>
<dbReference type="InterPro" id="IPR003425">
    <property type="entry name" value="CCB3/YggT"/>
</dbReference>
<feature type="region of interest" description="Disordered" evidence="1">
    <location>
        <begin position="137"/>
        <end position="172"/>
    </location>
</feature>
<protein>
    <submittedName>
        <fullName evidence="2">Uncharacterized protein</fullName>
    </submittedName>
</protein>
<dbReference type="GO" id="GO:0016020">
    <property type="term" value="C:membrane"/>
    <property type="evidence" value="ECO:0007669"/>
    <property type="project" value="InterPro"/>
</dbReference>
<evidence type="ECO:0000313" key="2">
    <source>
        <dbReference type="EMBL" id="KAI3438521.1"/>
    </source>
</evidence>
<proteinExistence type="predicted"/>
<evidence type="ECO:0000256" key="1">
    <source>
        <dbReference type="SAM" id="MobiDB-lite"/>
    </source>
</evidence>
<dbReference type="PANTHER" id="PTHR33219:SF14">
    <property type="entry name" value="PROTEIN COFACTOR ASSEMBLY OF COMPLEX C SUBUNIT B CCB3, CHLOROPLASTIC-RELATED"/>
    <property type="match status" value="1"/>
</dbReference>
<name>A0A9D4Z2U1_CHLVU</name>
<accession>A0A9D4Z2U1</accession>
<keyword evidence="3" id="KW-1185">Reference proteome</keyword>
<reference evidence="2" key="2">
    <citation type="submission" date="2020-11" db="EMBL/GenBank/DDBJ databases">
        <authorList>
            <person name="Cecchin M."/>
            <person name="Marcolungo L."/>
            <person name="Rossato M."/>
            <person name="Girolomoni L."/>
            <person name="Cosentino E."/>
            <person name="Cuine S."/>
            <person name="Li-Beisson Y."/>
            <person name="Delledonne M."/>
            <person name="Ballottari M."/>
        </authorList>
    </citation>
    <scope>NUCLEOTIDE SEQUENCE</scope>
    <source>
        <strain evidence="2">211/11P</strain>
        <tissue evidence="2">Whole cell</tissue>
    </source>
</reference>
<gene>
    <name evidence="2" type="ORF">D9Q98_000949</name>
</gene>
<dbReference type="AlphaFoldDB" id="A0A9D4Z2U1"/>
<reference evidence="2" key="1">
    <citation type="journal article" date="2019" name="Plant J.">
        <title>Chlorella vulgaris genome assembly and annotation reveals the molecular basis for metabolic acclimation to high light conditions.</title>
        <authorList>
            <person name="Cecchin M."/>
            <person name="Marcolungo L."/>
            <person name="Rossato M."/>
            <person name="Girolomoni L."/>
            <person name="Cosentino E."/>
            <person name="Cuine S."/>
            <person name="Li-Beisson Y."/>
            <person name="Delledonne M."/>
            <person name="Ballottari M."/>
        </authorList>
    </citation>
    <scope>NUCLEOTIDE SEQUENCE</scope>
    <source>
        <strain evidence="2">211/11P</strain>
    </source>
</reference>
<organism evidence="2 3">
    <name type="scientific">Chlorella vulgaris</name>
    <name type="common">Green alga</name>
    <dbReference type="NCBI Taxonomy" id="3077"/>
    <lineage>
        <taxon>Eukaryota</taxon>
        <taxon>Viridiplantae</taxon>
        <taxon>Chlorophyta</taxon>
        <taxon>core chlorophytes</taxon>
        <taxon>Trebouxiophyceae</taxon>
        <taxon>Chlorellales</taxon>
        <taxon>Chlorellaceae</taxon>
        <taxon>Chlorella clade</taxon>
        <taxon>Chlorella</taxon>
    </lineage>
</organism>
<sequence>MVAIEHCARPDGGFELSVRAPAGTLGRSVHFVRGTPVQFAAMLPGDGVVETVLTGGLSSFLQLYNAALIGRLILTWFPQAPQAIVTPLATVVDPYLNLFRGIIPPLGGIDLSPILAFVCLDFFTNTAAALPAEMDEHGQPIQPASTKKNAWQRRMAATAERRRLQREQQQQQ</sequence>